<dbReference type="InterPro" id="IPR005119">
    <property type="entry name" value="LysR_subst-bd"/>
</dbReference>
<dbReference type="AlphaFoldDB" id="A0A858RNS1"/>
<name>A0A858RNS1_9BACT</name>
<dbReference type="PROSITE" id="PS50931">
    <property type="entry name" value="HTH_LYSR"/>
    <property type="match status" value="1"/>
</dbReference>
<dbReference type="CDD" id="cd08414">
    <property type="entry name" value="PBP2_LTTR_aromatics_like"/>
    <property type="match status" value="1"/>
</dbReference>
<dbReference type="FunFam" id="1.10.10.10:FF:000001">
    <property type="entry name" value="LysR family transcriptional regulator"/>
    <property type="match status" value="1"/>
</dbReference>
<evidence type="ECO:0000259" key="6">
    <source>
        <dbReference type="PROSITE" id="PS50931"/>
    </source>
</evidence>
<keyword evidence="4" id="KW-0804">Transcription</keyword>
<dbReference type="SUPFAM" id="SSF53850">
    <property type="entry name" value="Periplasmic binding protein-like II"/>
    <property type="match status" value="1"/>
</dbReference>
<feature type="coiled-coil region" evidence="5">
    <location>
        <begin position="22"/>
        <end position="85"/>
    </location>
</feature>
<dbReference type="EMBL" id="CP051774">
    <property type="protein sequence ID" value="QJE98078.1"/>
    <property type="molecule type" value="Genomic_DNA"/>
</dbReference>
<gene>
    <name evidence="7" type="ORF">HHL09_20580</name>
</gene>
<organism evidence="7 8">
    <name type="scientific">Luteolibacter luteus</name>
    <dbReference type="NCBI Taxonomy" id="2728835"/>
    <lineage>
        <taxon>Bacteria</taxon>
        <taxon>Pseudomonadati</taxon>
        <taxon>Verrucomicrobiota</taxon>
        <taxon>Verrucomicrobiia</taxon>
        <taxon>Verrucomicrobiales</taxon>
        <taxon>Verrucomicrobiaceae</taxon>
        <taxon>Luteolibacter</taxon>
    </lineage>
</organism>
<dbReference type="GO" id="GO:0032993">
    <property type="term" value="C:protein-DNA complex"/>
    <property type="evidence" value="ECO:0007669"/>
    <property type="project" value="TreeGrafter"/>
</dbReference>
<dbReference type="InterPro" id="IPR036390">
    <property type="entry name" value="WH_DNA-bd_sf"/>
</dbReference>
<dbReference type="KEGG" id="luo:HHL09_20580"/>
<dbReference type="GO" id="GO:0003700">
    <property type="term" value="F:DNA-binding transcription factor activity"/>
    <property type="evidence" value="ECO:0007669"/>
    <property type="project" value="InterPro"/>
</dbReference>
<evidence type="ECO:0000313" key="8">
    <source>
        <dbReference type="Proteomes" id="UP000501812"/>
    </source>
</evidence>
<dbReference type="PRINTS" id="PR00039">
    <property type="entry name" value="HTHLYSR"/>
</dbReference>
<dbReference type="Gene3D" id="3.40.190.10">
    <property type="entry name" value="Periplasmic binding protein-like II"/>
    <property type="match status" value="2"/>
</dbReference>
<evidence type="ECO:0000313" key="7">
    <source>
        <dbReference type="EMBL" id="QJE98078.1"/>
    </source>
</evidence>
<evidence type="ECO:0000256" key="2">
    <source>
        <dbReference type="ARBA" id="ARBA00023015"/>
    </source>
</evidence>
<keyword evidence="3" id="KW-0238">DNA-binding</keyword>
<keyword evidence="8" id="KW-1185">Reference proteome</keyword>
<sequence>MELRHLRYFVAVADELNFRKAAERLNVTRPALSKQIKDLEEETGLHLLERDTVSVALTDAGSVFLAEARAILSDVEQAVALAREAQDGRRGELRIGSAGQIAASFLPEALRAFRGTFPDVEVVFVEMNPPEQLEALAKNEIQLGFAYGRDTENVPGMSSLLLVRSTFGVSMSKDHPLATRRSVRLEDLIKQTVLCVGDEKHSTHRRDILAMFSESGLSPQATRQIVGFESLLTMIAADQGISFLPEIMDLRSTHGIVTIPLLSERAKVDFTMWAVWKAEGTSLLVRNFVRLLERNRPVVPPMAGVA</sequence>
<evidence type="ECO:0000256" key="3">
    <source>
        <dbReference type="ARBA" id="ARBA00023125"/>
    </source>
</evidence>
<evidence type="ECO:0000256" key="1">
    <source>
        <dbReference type="ARBA" id="ARBA00009437"/>
    </source>
</evidence>
<dbReference type="Proteomes" id="UP000501812">
    <property type="component" value="Chromosome"/>
</dbReference>
<dbReference type="InterPro" id="IPR000847">
    <property type="entry name" value="LysR_HTH_N"/>
</dbReference>
<dbReference type="PANTHER" id="PTHR30346">
    <property type="entry name" value="TRANSCRIPTIONAL DUAL REGULATOR HCAR-RELATED"/>
    <property type="match status" value="1"/>
</dbReference>
<dbReference type="InterPro" id="IPR036388">
    <property type="entry name" value="WH-like_DNA-bd_sf"/>
</dbReference>
<dbReference type="Pfam" id="PF03466">
    <property type="entry name" value="LysR_substrate"/>
    <property type="match status" value="1"/>
</dbReference>
<dbReference type="PANTHER" id="PTHR30346:SF0">
    <property type="entry name" value="HCA OPERON TRANSCRIPTIONAL ACTIVATOR HCAR"/>
    <property type="match status" value="1"/>
</dbReference>
<protein>
    <submittedName>
        <fullName evidence="7">LysR family transcriptional regulator</fullName>
    </submittedName>
</protein>
<dbReference type="Gene3D" id="1.10.10.10">
    <property type="entry name" value="Winged helix-like DNA-binding domain superfamily/Winged helix DNA-binding domain"/>
    <property type="match status" value="1"/>
</dbReference>
<accession>A0A858RNS1</accession>
<keyword evidence="2" id="KW-0805">Transcription regulation</keyword>
<feature type="domain" description="HTH lysR-type" evidence="6">
    <location>
        <begin position="1"/>
        <end position="58"/>
    </location>
</feature>
<dbReference type="Pfam" id="PF00126">
    <property type="entry name" value="HTH_1"/>
    <property type="match status" value="1"/>
</dbReference>
<dbReference type="RefSeq" id="WP_169456537.1">
    <property type="nucleotide sequence ID" value="NZ_CP051774.1"/>
</dbReference>
<keyword evidence="5" id="KW-0175">Coiled coil</keyword>
<reference evidence="7 8" key="1">
    <citation type="submission" date="2020-04" db="EMBL/GenBank/DDBJ databases">
        <title>Luteolibacter sp. G-1-1-1 isolated from soil.</title>
        <authorList>
            <person name="Dahal R.H."/>
        </authorList>
    </citation>
    <scope>NUCLEOTIDE SEQUENCE [LARGE SCALE GENOMIC DNA]</scope>
    <source>
        <strain evidence="7 8">G-1-1-1</strain>
    </source>
</reference>
<evidence type="ECO:0000256" key="5">
    <source>
        <dbReference type="SAM" id="Coils"/>
    </source>
</evidence>
<dbReference type="SUPFAM" id="SSF46785">
    <property type="entry name" value="Winged helix' DNA-binding domain"/>
    <property type="match status" value="1"/>
</dbReference>
<comment type="similarity">
    <text evidence="1">Belongs to the LysR transcriptional regulatory family.</text>
</comment>
<evidence type="ECO:0000256" key="4">
    <source>
        <dbReference type="ARBA" id="ARBA00023163"/>
    </source>
</evidence>
<proteinExistence type="inferred from homology"/>
<dbReference type="GO" id="GO:0003677">
    <property type="term" value="F:DNA binding"/>
    <property type="evidence" value="ECO:0007669"/>
    <property type="project" value="UniProtKB-KW"/>
</dbReference>